<keyword evidence="11" id="KW-1185">Reference proteome</keyword>
<comment type="caution">
    <text evidence="10">The sequence shown here is derived from an EMBL/GenBank/DDBJ whole genome shotgun (WGS) entry which is preliminary data.</text>
</comment>
<keyword evidence="6 8" id="KW-0342">GTP-binding</keyword>
<name>A0ABT3THM6_9GAMM</name>
<dbReference type="CDD" id="cd02503">
    <property type="entry name" value="MobA"/>
    <property type="match status" value="1"/>
</dbReference>
<evidence type="ECO:0000259" key="9">
    <source>
        <dbReference type="Pfam" id="PF12804"/>
    </source>
</evidence>
<dbReference type="EMBL" id="SHNN01000002">
    <property type="protein sequence ID" value="MCX2981833.1"/>
    <property type="molecule type" value="Genomic_DNA"/>
</dbReference>
<dbReference type="Pfam" id="PF12804">
    <property type="entry name" value="NTP_transf_3"/>
    <property type="match status" value="1"/>
</dbReference>
<feature type="binding site" evidence="8">
    <location>
        <position position="110"/>
    </location>
    <ligand>
        <name>GTP</name>
        <dbReference type="ChEBI" id="CHEBI:37565"/>
    </ligand>
</feature>
<comment type="cofactor">
    <cofactor evidence="8">
        <name>Mg(2+)</name>
        <dbReference type="ChEBI" id="CHEBI:18420"/>
    </cofactor>
</comment>
<evidence type="ECO:0000256" key="1">
    <source>
        <dbReference type="ARBA" id="ARBA00022490"/>
    </source>
</evidence>
<evidence type="ECO:0000313" key="10">
    <source>
        <dbReference type="EMBL" id="MCX2981833.1"/>
    </source>
</evidence>
<evidence type="ECO:0000256" key="5">
    <source>
        <dbReference type="ARBA" id="ARBA00022842"/>
    </source>
</evidence>
<keyword evidence="7 8" id="KW-0501">Molybdenum cofactor biosynthesis</keyword>
<dbReference type="HAMAP" id="MF_00316">
    <property type="entry name" value="MobA"/>
    <property type="match status" value="1"/>
</dbReference>
<keyword evidence="4 8" id="KW-0547">Nucleotide-binding</keyword>
<organism evidence="10 11">
    <name type="scientific">Candidatus Litorirhabdus singularis</name>
    <dbReference type="NCBI Taxonomy" id="2518993"/>
    <lineage>
        <taxon>Bacteria</taxon>
        <taxon>Pseudomonadati</taxon>
        <taxon>Pseudomonadota</taxon>
        <taxon>Gammaproteobacteria</taxon>
        <taxon>Cellvibrionales</taxon>
        <taxon>Halieaceae</taxon>
        <taxon>Candidatus Litorirhabdus</taxon>
    </lineage>
</organism>
<keyword evidence="5 8" id="KW-0460">Magnesium</keyword>
<feature type="binding site" evidence="8">
    <location>
        <position position="33"/>
    </location>
    <ligand>
        <name>GTP</name>
        <dbReference type="ChEBI" id="CHEBI:37565"/>
    </ligand>
</feature>
<comment type="function">
    <text evidence="8">Transfers a GMP moiety from GTP to Mo-molybdopterin (Mo-MPT) cofactor (Moco or molybdenum cofactor) to form Mo-molybdopterin guanine dinucleotide (Mo-MGD) cofactor.</text>
</comment>
<protein>
    <recommendedName>
        <fullName evidence="8">Molybdenum cofactor guanylyltransferase</fullName>
        <shortName evidence="8">MoCo guanylyltransferase</shortName>
        <ecNumber evidence="8">2.7.7.77</ecNumber>
    </recommendedName>
    <alternativeName>
        <fullName evidence="8">GTP:molybdopterin guanylyltransferase</fullName>
    </alternativeName>
    <alternativeName>
        <fullName evidence="8">Mo-MPT guanylyltransferase</fullName>
    </alternativeName>
    <alternativeName>
        <fullName evidence="8">Molybdopterin guanylyltransferase</fullName>
    </alternativeName>
    <alternativeName>
        <fullName evidence="8">Molybdopterin-guanine dinucleotide synthase</fullName>
        <shortName evidence="8">MGD synthase</shortName>
    </alternativeName>
</protein>
<accession>A0ABT3THM6</accession>
<feature type="domain" description="MobA-like NTP transferase" evidence="9">
    <location>
        <begin position="17"/>
        <end position="168"/>
    </location>
</feature>
<dbReference type="GO" id="GO:0061603">
    <property type="term" value="F:molybdenum cofactor guanylyltransferase activity"/>
    <property type="evidence" value="ECO:0007669"/>
    <property type="project" value="UniProtKB-EC"/>
</dbReference>
<feature type="binding site" evidence="8">
    <location>
        <position position="79"/>
    </location>
    <ligand>
        <name>GTP</name>
        <dbReference type="ChEBI" id="CHEBI:37565"/>
    </ligand>
</feature>
<evidence type="ECO:0000256" key="3">
    <source>
        <dbReference type="ARBA" id="ARBA00022723"/>
    </source>
</evidence>
<sequence length="199" mass="21779">MKAYPAHAIMIAMKTLAIILAGGQGLRLGGIDKGLLPYAGSTLIETILAVISPQVDQTVISCNRNLEQYQQFGYPIITDTLSGYQGPLAGIAAALSGKQQCDVAITLPCDSPNPPEDLALKLGSQLADDNYDLCYAWDGNRDQYLFSAMHYRCRAQLEDYLARGGRSVKGFHQRLRCKRVDFSSQPQRFININAPADLP</sequence>
<feature type="binding site" evidence="8">
    <location>
        <begin position="20"/>
        <end position="22"/>
    </location>
    <ligand>
        <name>GTP</name>
        <dbReference type="ChEBI" id="CHEBI:37565"/>
    </ligand>
</feature>
<dbReference type="EC" id="2.7.7.77" evidence="8"/>
<keyword evidence="3 8" id="KW-0479">Metal-binding</keyword>
<evidence type="ECO:0000256" key="2">
    <source>
        <dbReference type="ARBA" id="ARBA00022679"/>
    </source>
</evidence>
<evidence type="ECO:0000256" key="8">
    <source>
        <dbReference type="HAMAP-Rule" id="MF_00316"/>
    </source>
</evidence>
<comment type="caution">
    <text evidence="8">Lacks conserved residue(s) required for the propagation of feature annotation.</text>
</comment>
<dbReference type="InterPro" id="IPR029044">
    <property type="entry name" value="Nucleotide-diphossugar_trans"/>
</dbReference>
<evidence type="ECO:0000256" key="6">
    <source>
        <dbReference type="ARBA" id="ARBA00023134"/>
    </source>
</evidence>
<comment type="similarity">
    <text evidence="8">Belongs to the MobA family.</text>
</comment>
<comment type="subunit">
    <text evidence="8">Monomer.</text>
</comment>
<dbReference type="InterPro" id="IPR025877">
    <property type="entry name" value="MobA-like_NTP_Trfase"/>
</dbReference>
<dbReference type="SUPFAM" id="SSF53448">
    <property type="entry name" value="Nucleotide-diphospho-sugar transferases"/>
    <property type="match status" value="1"/>
</dbReference>
<dbReference type="PANTHER" id="PTHR19136:SF81">
    <property type="entry name" value="MOLYBDENUM COFACTOR GUANYLYLTRANSFERASE"/>
    <property type="match status" value="1"/>
</dbReference>
<comment type="catalytic activity">
    <reaction evidence="8">
        <text>Mo-molybdopterin + GTP + H(+) = Mo-molybdopterin guanine dinucleotide + diphosphate</text>
        <dbReference type="Rhea" id="RHEA:34243"/>
        <dbReference type="ChEBI" id="CHEBI:15378"/>
        <dbReference type="ChEBI" id="CHEBI:33019"/>
        <dbReference type="ChEBI" id="CHEBI:37565"/>
        <dbReference type="ChEBI" id="CHEBI:71302"/>
        <dbReference type="ChEBI" id="CHEBI:71310"/>
        <dbReference type="EC" id="2.7.7.77"/>
    </reaction>
</comment>
<evidence type="ECO:0000256" key="7">
    <source>
        <dbReference type="ARBA" id="ARBA00023150"/>
    </source>
</evidence>
<keyword evidence="2 8" id="KW-0808">Transferase</keyword>
<gene>
    <name evidence="8 10" type="primary">mobA</name>
    <name evidence="10" type="ORF">EYC98_13300</name>
</gene>
<dbReference type="Gene3D" id="3.90.550.10">
    <property type="entry name" value="Spore Coat Polysaccharide Biosynthesis Protein SpsA, Chain A"/>
    <property type="match status" value="1"/>
</dbReference>
<evidence type="ECO:0000256" key="4">
    <source>
        <dbReference type="ARBA" id="ARBA00022741"/>
    </source>
</evidence>
<dbReference type="InterPro" id="IPR013482">
    <property type="entry name" value="Molybde_CF_guanTrfase"/>
</dbReference>
<feature type="binding site" evidence="8">
    <location>
        <position position="110"/>
    </location>
    <ligand>
        <name>Mg(2+)</name>
        <dbReference type="ChEBI" id="CHEBI:18420"/>
    </ligand>
</feature>
<comment type="domain">
    <text evidence="8">The N-terminal domain determines nucleotide recognition and specific binding, while the C-terminal domain determines the specific binding to the target protein.</text>
</comment>
<dbReference type="NCBIfam" id="TIGR02665">
    <property type="entry name" value="molyb_mobA"/>
    <property type="match status" value="1"/>
</dbReference>
<dbReference type="Proteomes" id="UP001143362">
    <property type="component" value="Unassembled WGS sequence"/>
</dbReference>
<evidence type="ECO:0000313" key="11">
    <source>
        <dbReference type="Proteomes" id="UP001143362"/>
    </source>
</evidence>
<keyword evidence="10" id="KW-0548">Nucleotidyltransferase</keyword>
<dbReference type="PANTHER" id="PTHR19136">
    <property type="entry name" value="MOLYBDENUM COFACTOR GUANYLYLTRANSFERASE"/>
    <property type="match status" value="1"/>
</dbReference>
<reference evidence="10" key="1">
    <citation type="submission" date="2019-02" db="EMBL/GenBank/DDBJ databases">
        <authorList>
            <person name="Li S.-H."/>
        </authorList>
    </citation>
    <scope>NUCLEOTIDE SEQUENCE</scope>
    <source>
        <strain evidence="10">IMCC14734</strain>
    </source>
</reference>
<comment type="subcellular location">
    <subcellularLocation>
        <location evidence="8">Cytoplasm</location>
    </subcellularLocation>
</comment>
<keyword evidence="1 8" id="KW-0963">Cytoplasm</keyword>
<proteinExistence type="inferred from homology"/>